<dbReference type="Proteomes" id="UP000828390">
    <property type="component" value="Unassembled WGS sequence"/>
</dbReference>
<keyword evidence="2" id="KW-1185">Reference proteome</keyword>
<evidence type="ECO:0000313" key="1">
    <source>
        <dbReference type="EMBL" id="KAH3708610.1"/>
    </source>
</evidence>
<protein>
    <submittedName>
        <fullName evidence="1">Uncharacterized protein</fullName>
    </submittedName>
</protein>
<comment type="caution">
    <text evidence="1">The sequence shown here is derived from an EMBL/GenBank/DDBJ whole genome shotgun (WGS) entry which is preliminary data.</text>
</comment>
<gene>
    <name evidence="1" type="ORF">DPMN_068065</name>
</gene>
<evidence type="ECO:0000313" key="2">
    <source>
        <dbReference type="Proteomes" id="UP000828390"/>
    </source>
</evidence>
<organism evidence="1 2">
    <name type="scientific">Dreissena polymorpha</name>
    <name type="common">Zebra mussel</name>
    <name type="synonym">Mytilus polymorpha</name>
    <dbReference type="NCBI Taxonomy" id="45954"/>
    <lineage>
        <taxon>Eukaryota</taxon>
        <taxon>Metazoa</taxon>
        <taxon>Spiralia</taxon>
        <taxon>Lophotrochozoa</taxon>
        <taxon>Mollusca</taxon>
        <taxon>Bivalvia</taxon>
        <taxon>Autobranchia</taxon>
        <taxon>Heteroconchia</taxon>
        <taxon>Euheterodonta</taxon>
        <taxon>Imparidentia</taxon>
        <taxon>Neoheterodontei</taxon>
        <taxon>Myida</taxon>
        <taxon>Dreissenoidea</taxon>
        <taxon>Dreissenidae</taxon>
        <taxon>Dreissena</taxon>
    </lineage>
</organism>
<sequence length="60" mass="6841">MCPTPTPTTTTTEYLSDHARIEYRDNTRFPGHDHLRALEKSVPARVRSTRAGTDIESARR</sequence>
<dbReference type="AlphaFoldDB" id="A0A9D3Z0X6"/>
<name>A0A9D3Z0X6_DREPO</name>
<reference evidence="1" key="2">
    <citation type="submission" date="2020-11" db="EMBL/GenBank/DDBJ databases">
        <authorList>
            <person name="McCartney M.A."/>
            <person name="Auch B."/>
            <person name="Kono T."/>
            <person name="Mallez S."/>
            <person name="Becker A."/>
            <person name="Gohl D.M."/>
            <person name="Silverstein K.A.T."/>
            <person name="Koren S."/>
            <person name="Bechman K.B."/>
            <person name="Herman A."/>
            <person name="Abrahante J.E."/>
            <person name="Garbe J."/>
        </authorList>
    </citation>
    <scope>NUCLEOTIDE SEQUENCE</scope>
    <source>
        <strain evidence="1">Duluth1</strain>
        <tissue evidence="1">Whole animal</tissue>
    </source>
</reference>
<proteinExistence type="predicted"/>
<reference evidence="1" key="1">
    <citation type="journal article" date="2019" name="bioRxiv">
        <title>The Genome of the Zebra Mussel, Dreissena polymorpha: A Resource for Invasive Species Research.</title>
        <authorList>
            <person name="McCartney M.A."/>
            <person name="Auch B."/>
            <person name="Kono T."/>
            <person name="Mallez S."/>
            <person name="Zhang Y."/>
            <person name="Obille A."/>
            <person name="Becker A."/>
            <person name="Abrahante J.E."/>
            <person name="Garbe J."/>
            <person name="Badalamenti J.P."/>
            <person name="Herman A."/>
            <person name="Mangelson H."/>
            <person name="Liachko I."/>
            <person name="Sullivan S."/>
            <person name="Sone E.D."/>
            <person name="Koren S."/>
            <person name="Silverstein K.A.T."/>
            <person name="Beckman K.B."/>
            <person name="Gohl D.M."/>
        </authorList>
    </citation>
    <scope>NUCLEOTIDE SEQUENCE</scope>
    <source>
        <strain evidence="1">Duluth1</strain>
        <tissue evidence="1">Whole animal</tissue>
    </source>
</reference>
<dbReference type="EMBL" id="JAIWYP010000014">
    <property type="protein sequence ID" value="KAH3708610.1"/>
    <property type="molecule type" value="Genomic_DNA"/>
</dbReference>
<accession>A0A9D3Z0X6</accession>